<reference evidence="2 3" key="1">
    <citation type="journal article" date="2014" name="J. Bacteriol.">
        <title>Role of an Archaeal PitA Transporter in the Copper and Arsenic Resistance of Metallosphaera sedula, an Extreme Thermoacidophile.</title>
        <authorList>
            <person name="McCarthy S."/>
            <person name="Ai C."/>
            <person name="Wheaton G."/>
            <person name="Tevatia R."/>
            <person name="Eckrich V."/>
            <person name="Kelly R."/>
            <person name="Blum P."/>
        </authorList>
    </citation>
    <scope>NUCLEOTIDE SEQUENCE [LARGE SCALE GENOMIC DNA]</scope>
    <source>
        <strain evidence="2 3">CuR1</strain>
    </source>
</reference>
<dbReference type="InterPro" id="IPR002775">
    <property type="entry name" value="DNA/RNA-bd_Alba-like"/>
</dbReference>
<feature type="domain" description="DNA/RNA-binding protein Alba-like" evidence="1">
    <location>
        <begin position="36"/>
        <end position="95"/>
    </location>
</feature>
<dbReference type="Gene3D" id="3.30.110.20">
    <property type="entry name" value="Alba-like domain"/>
    <property type="match status" value="1"/>
</dbReference>
<accession>A0A088E799</accession>
<evidence type="ECO:0000259" key="1">
    <source>
        <dbReference type="Pfam" id="PF01918"/>
    </source>
</evidence>
<evidence type="ECO:0000313" key="2">
    <source>
        <dbReference type="EMBL" id="AIM27888.1"/>
    </source>
</evidence>
<gene>
    <name evidence="2" type="ORF">HA72_1749</name>
</gene>
<dbReference type="EMBL" id="CP008822">
    <property type="protein sequence ID" value="AIM27888.1"/>
    <property type="molecule type" value="Genomic_DNA"/>
</dbReference>
<evidence type="ECO:0000313" key="3">
    <source>
        <dbReference type="Proteomes" id="UP000029084"/>
    </source>
</evidence>
<protein>
    <submittedName>
        <fullName evidence="2">Alba, DNA/RNA-binding protein</fullName>
    </submittedName>
</protein>
<dbReference type="SUPFAM" id="SSF82704">
    <property type="entry name" value="AlbA-like"/>
    <property type="match status" value="1"/>
</dbReference>
<sequence>MILARVTDTGIECTINRFIFQSRFMNVVKVLMERGNQFVVSRNKPIEEQVLDIISSFNQGIKDVELKGYGREIDRTVDVYNVLKEKLGDGVVLVDVSIGSEFKDKRRVSYLLFRLRKSF</sequence>
<dbReference type="Proteomes" id="UP000029084">
    <property type="component" value="Chromosome"/>
</dbReference>
<dbReference type="OMA" id="EVILMFQ"/>
<name>A0A088E799_9CREN</name>
<dbReference type="Pfam" id="PF01918">
    <property type="entry name" value="Alba"/>
    <property type="match status" value="1"/>
</dbReference>
<proteinExistence type="predicted"/>
<dbReference type="GO" id="GO:0003676">
    <property type="term" value="F:nucleic acid binding"/>
    <property type="evidence" value="ECO:0007669"/>
    <property type="project" value="InterPro"/>
</dbReference>
<dbReference type="InterPro" id="IPR036882">
    <property type="entry name" value="Alba-like_dom_sf"/>
</dbReference>
<dbReference type="AlphaFoldDB" id="A0A088E799"/>
<organism evidence="2 3">
    <name type="scientific">Metallosphaera sedula</name>
    <dbReference type="NCBI Taxonomy" id="43687"/>
    <lineage>
        <taxon>Archaea</taxon>
        <taxon>Thermoproteota</taxon>
        <taxon>Thermoprotei</taxon>
        <taxon>Sulfolobales</taxon>
        <taxon>Sulfolobaceae</taxon>
        <taxon>Metallosphaera</taxon>
    </lineage>
</organism>